<organism evidence="3 4">
    <name type="scientific">Stentor coeruleus</name>
    <dbReference type="NCBI Taxonomy" id="5963"/>
    <lineage>
        <taxon>Eukaryota</taxon>
        <taxon>Sar</taxon>
        <taxon>Alveolata</taxon>
        <taxon>Ciliophora</taxon>
        <taxon>Postciliodesmatophora</taxon>
        <taxon>Heterotrichea</taxon>
        <taxon>Heterotrichida</taxon>
        <taxon>Stentoridae</taxon>
        <taxon>Stentor</taxon>
    </lineage>
</organism>
<evidence type="ECO:0000313" key="3">
    <source>
        <dbReference type="EMBL" id="OMJ85662.1"/>
    </source>
</evidence>
<keyword evidence="4" id="KW-1185">Reference proteome</keyword>
<evidence type="ECO:0000256" key="2">
    <source>
        <dbReference type="SAM" id="MobiDB-lite"/>
    </source>
</evidence>
<dbReference type="AlphaFoldDB" id="A0A1R2C9H7"/>
<reference evidence="3 4" key="1">
    <citation type="submission" date="2016-11" db="EMBL/GenBank/DDBJ databases">
        <title>The macronuclear genome of Stentor coeruleus: a giant cell with tiny introns.</title>
        <authorList>
            <person name="Slabodnick M."/>
            <person name="Ruby J.G."/>
            <person name="Reiff S.B."/>
            <person name="Swart E.C."/>
            <person name="Gosai S."/>
            <person name="Prabakaran S."/>
            <person name="Witkowska E."/>
            <person name="Larue G.E."/>
            <person name="Fisher S."/>
            <person name="Freeman R.M."/>
            <person name="Gunawardena J."/>
            <person name="Chu W."/>
            <person name="Stover N.A."/>
            <person name="Gregory B.D."/>
            <person name="Nowacki M."/>
            <person name="Derisi J."/>
            <person name="Roy S.W."/>
            <person name="Marshall W.F."/>
            <person name="Sood P."/>
        </authorList>
    </citation>
    <scope>NUCLEOTIDE SEQUENCE [LARGE SCALE GENOMIC DNA]</scope>
    <source>
        <strain evidence="3">WM001</strain>
    </source>
</reference>
<proteinExistence type="predicted"/>
<name>A0A1R2C9H7_9CILI</name>
<feature type="coiled-coil region" evidence="1">
    <location>
        <begin position="144"/>
        <end position="182"/>
    </location>
</feature>
<evidence type="ECO:0000256" key="1">
    <source>
        <dbReference type="SAM" id="Coils"/>
    </source>
</evidence>
<feature type="region of interest" description="Disordered" evidence="2">
    <location>
        <begin position="1"/>
        <end position="33"/>
    </location>
</feature>
<protein>
    <submittedName>
        <fullName evidence="3">Uncharacterized protein</fullName>
    </submittedName>
</protein>
<accession>A0A1R2C9H7</accession>
<evidence type="ECO:0000313" key="4">
    <source>
        <dbReference type="Proteomes" id="UP000187209"/>
    </source>
</evidence>
<keyword evidence="1" id="KW-0175">Coiled coil</keyword>
<gene>
    <name evidence="3" type="ORF">SteCoe_12929</name>
</gene>
<dbReference type="Proteomes" id="UP000187209">
    <property type="component" value="Unassembled WGS sequence"/>
</dbReference>
<comment type="caution">
    <text evidence="3">The sequence shown here is derived from an EMBL/GenBank/DDBJ whole genome shotgun (WGS) entry which is preliminary data.</text>
</comment>
<sequence>MSLSFHTSREVKTKSHIKRARRSPTIVSESDDSSCSIKSSVSDMIKDDEQIEKIKYRNRDLIRKVSDKMMSFKHSSRYLLEISKGKATQSLIDLECTSDKPSSRDNIGQVNSQSFDAKGDLNLSMKIKDMSTLRQQHKKTQSVLVENLEELARVEQEKHVLKRELQELQERFLLEHKNLREAKCCNIY</sequence>
<dbReference type="EMBL" id="MPUH01000229">
    <property type="protein sequence ID" value="OMJ85662.1"/>
    <property type="molecule type" value="Genomic_DNA"/>
</dbReference>